<sequence length="126" mass="15078">MEAFMDNCKEIQSRIESFEHGNLSLKDEEAFTNHILKCADCREEMEIYYIISYGLDDDNEKEIKNCRYSQYLDAFDFTGLVEQKLKDSEDKCLFLRQWTHFTRVRYIFVSTVMILTALLLIIIKFF</sequence>
<dbReference type="HOGENOM" id="CLU_1861214_0_0_9"/>
<feature type="domain" description="Putative zinc-finger" evidence="2">
    <location>
        <begin position="8"/>
        <end position="42"/>
    </location>
</feature>
<evidence type="ECO:0000313" key="4">
    <source>
        <dbReference type="Proteomes" id="UP000001476"/>
    </source>
</evidence>
<keyword evidence="1" id="KW-1133">Transmembrane helix</keyword>
<dbReference type="Proteomes" id="UP000001476">
    <property type="component" value="Chromosome"/>
</dbReference>
<dbReference type="InterPro" id="IPR027383">
    <property type="entry name" value="Znf_put"/>
</dbReference>
<reference evidence="3 4" key="1">
    <citation type="journal article" date="2009" name="Proc. Natl. Acad. Sci. U.S.A.">
        <title>Characterizing a model human gut microbiota composed of members of its two dominant bacterial phyla.</title>
        <authorList>
            <person name="Mahowald M.A."/>
            <person name="Rey F.E."/>
            <person name="Seedorf H."/>
            <person name="Turnbaugh P.J."/>
            <person name="Fulton R.S."/>
            <person name="Wollam A."/>
            <person name="Shah N."/>
            <person name="Wang C."/>
            <person name="Magrini V."/>
            <person name="Wilson R.K."/>
            <person name="Cantarel B.L."/>
            <person name="Coutinho P.M."/>
            <person name="Henrissat B."/>
            <person name="Crock L.W."/>
            <person name="Russell A."/>
            <person name="Verberkmoes N.C."/>
            <person name="Hettich R.L."/>
            <person name="Gordon J.I."/>
        </authorList>
    </citation>
    <scope>NUCLEOTIDE SEQUENCE [LARGE SCALE GENOMIC DNA]</scope>
    <source>
        <strain evidence="4">ATCC 27750 / DSM 3376 / VPI C15-48 / C15-B4</strain>
    </source>
</reference>
<name>C4Z0G1_LACE2</name>
<keyword evidence="4" id="KW-1185">Reference proteome</keyword>
<organism evidence="3 4">
    <name type="scientific">Lachnospira eligens (strain ATCC 27750 / DSM 3376 / VPI C15-48 / C15-B4)</name>
    <name type="common">Eubacterium eligens</name>
    <dbReference type="NCBI Taxonomy" id="515620"/>
    <lineage>
        <taxon>Bacteria</taxon>
        <taxon>Bacillati</taxon>
        <taxon>Bacillota</taxon>
        <taxon>Clostridia</taxon>
        <taxon>Lachnospirales</taxon>
        <taxon>Lachnospiraceae</taxon>
        <taxon>Lachnospira</taxon>
    </lineage>
</organism>
<accession>C4Z0G1</accession>
<dbReference type="AlphaFoldDB" id="C4Z0G1"/>
<proteinExistence type="predicted"/>
<feature type="transmembrane region" description="Helical" evidence="1">
    <location>
        <begin position="104"/>
        <end position="123"/>
    </location>
</feature>
<keyword evidence="1" id="KW-0472">Membrane</keyword>
<gene>
    <name evidence="3" type="ordered locus">EUBELI_01073</name>
</gene>
<evidence type="ECO:0000313" key="3">
    <source>
        <dbReference type="EMBL" id="ACR72074.1"/>
    </source>
</evidence>
<dbReference type="Pfam" id="PF13490">
    <property type="entry name" value="zf-HC2"/>
    <property type="match status" value="1"/>
</dbReference>
<evidence type="ECO:0000256" key="1">
    <source>
        <dbReference type="SAM" id="Phobius"/>
    </source>
</evidence>
<dbReference type="KEGG" id="eel:EUBELI_01073"/>
<dbReference type="eggNOG" id="ENOG5033P41">
    <property type="taxonomic scope" value="Bacteria"/>
</dbReference>
<protein>
    <recommendedName>
        <fullName evidence="2">Putative zinc-finger domain-containing protein</fullName>
    </recommendedName>
</protein>
<dbReference type="EMBL" id="CP001104">
    <property type="protein sequence ID" value="ACR72074.1"/>
    <property type="molecule type" value="Genomic_DNA"/>
</dbReference>
<dbReference type="STRING" id="515620.EUBELI_01073"/>
<evidence type="ECO:0000259" key="2">
    <source>
        <dbReference type="Pfam" id="PF13490"/>
    </source>
</evidence>
<keyword evidence="1" id="KW-0812">Transmembrane</keyword>